<dbReference type="RefSeq" id="WP_311659937.1">
    <property type="nucleotide sequence ID" value="NZ_JAVRHY010000015.1"/>
</dbReference>
<comment type="caution">
    <text evidence="11">The sequence shown here is derived from an EMBL/GenBank/DDBJ whole genome shotgun (WGS) entry which is preliminary data.</text>
</comment>
<dbReference type="InterPro" id="IPR036010">
    <property type="entry name" value="2Fe-2S_ferredoxin-like_sf"/>
</dbReference>
<evidence type="ECO:0000256" key="2">
    <source>
        <dbReference type="ARBA" id="ARBA00022630"/>
    </source>
</evidence>
<evidence type="ECO:0000256" key="5">
    <source>
        <dbReference type="ARBA" id="ARBA00022827"/>
    </source>
</evidence>
<dbReference type="CDD" id="cd06216">
    <property type="entry name" value="FNR_iron_sulfur_binding_2"/>
    <property type="match status" value="1"/>
</dbReference>
<dbReference type="InterPro" id="IPR001041">
    <property type="entry name" value="2Fe-2S_ferredoxin-type"/>
</dbReference>
<evidence type="ECO:0000256" key="6">
    <source>
        <dbReference type="ARBA" id="ARBA00023002"/>
    </source>
</evidence>
<protein>
    <submittedName>
        <fullName evidence="11">Ferredoxin reductase</fullName>
    </submittedName>
</protein>
<dbReference type="InterPro" id="IPR017938">
    <property type="entry name" value="Riboflavin_synthase-like_b-brl"/>
</dbReference>
<dbReference type="Gene3D" id="3.10.20.30">
    <property type="match status" value="1"/>
</dbReference>
<evidence type="ECO:0000256" key="9">
    <source>
        <dbReference type="ARBA" id="ARBA00061434"/>
    </source>
</evidence>
<dbReference type="PANTHER" id="PTHR47354:SF6">
    <property type="entry name" value="NADH OXIDOREDUCTASE HCR"/>
    <property type="match status" value="1"/>
</dbReference>
<evidence type="ECO:0000256" key="4">
    <source>
        <dbReference type="ARBA" id="ARBA00022723"/>
    </source>
</evidence>
<evidence type="ECO:0000256" key="8">
    <source>
        <dbReference type="ARBA" id="ARBA00023014"/>
    </source>
</evidence>
<comment type="similarity">
    <text evidence="9">In the N-terminal section; belongs to the FAD-binding oxidoreductase type 6 family.</text>
</comment>
<dbReference type="Gene3D" id="3.40.50.80">
    <property type="entry name" value="Nucleotide-binding domain of ferredoxin-NADP reductase (FNR) module"/>
    <property type="match status" value="1"/>
</dbReference>
<dbReference type="PANTHER" id="PTHR47354">
    <property type="entry name" value="NADH OXIDOREDUCTASE HCR"/>
    <property type="match status" value="1"/>
</dbReference>
<dbReference type="Proteomes" id="UP001259982">
    <property type="component" value="Unassembled WGS sequence"/>
</dbReference>
<dbReference type="Pfam" id="PF00175">
    <property type="entry name" value="NAD_binding_1"/>
    <property type="match status" value="1"/>
</dbReference>
<keyword evidence="4" id="KW-0479">Metal-binding</keyword>
<dbReference type="Gene3D" id="2.40.30.10">
    <property type="entry name" value="Translation factors"/>
    <property type="match status" value="1"/>
</dbReference>
<keyword evidence="2" id="KW-0285">Flavoprotein</keyword>
<evidence type="ECO:0000313" key="11">
    <source>
        <dbReference type="EMBL" id="MDT0619478.1"/>
    </source>
</evidence>
<organism evidence="11 12">
    <name type="scientific">Spectribacter acetivorans</name>
    <dbReference type="NCBI Taxonomy" id="3075603"/>
    <lineage>
        <taxon>Bacteria</taxon>
        <taxon>Pseudomonadati</taxon>
        <taxon>Pseudomonadota</taxon>
        <taxon>Gammaproteobacteria</taxon>
        <taxon>Salinisphaerales</taxon>
        <taxon>Salinisphaeraceae</taxon>
        <taxon>Spectribacter</taxon>
    </lineage>
</organism>
<dbReference type="InterPro" id="IPR017927">
    <property type="entry name" value="FAD-bd_FR_type"/>
</dbReference>
<dbReference type="SUPFAM" id="SSF63380">
    <property type="entry name" value="Riboflavin synthase domain-like"/>
    <property type="match status" value="1"/>
</dbReference>
<dbReference type="SUPFAM" id="SSF54292">
    <property type="entry name" value="2Fe-2S ferredoxin-like"/>
    <property type="match status" value="1"/>
</dbReference>
<keyword evidence="6" id="KW-0560">Oxidoreductase</keyword>
<evidence type="ECO:0000256" key="1">
    <source>
        <dbReference type="ARBA" id="ARBA00001974"/>
    </source>
</evidence>
<dbReference type="Pfam" id="PF00970">
    <property type="entry name" value="FAD_binding_6"/>
    <property type="match status" value="1"/>
</dbReference>
<dbReference type="SUPFAM" id="SSF52343">
    <property type="entry name" value="Ferredoxin reductase-like, C-terminal NADP-linked domain"/>
    <property type="match status" value="1"/>
</dbReference>
<name>A0ABU3BAL5_9GAMM</name>
<sequence length="370" mass="40077">MLTTTTRLARATATTLLRSRLTRALAFPHDVDRYLELVDPLWAHGEIRARLLARDVETDDCVTLTLAPNGRWPGIAAGQHVQVGVEIDGLRHTRCFTVSSSAHRADGCITLTVKAQPDGRVSRHLVDAAQPGSVVTLSAPAGQFVLPDERPRRLLLITGGSGITPAMAMLRTLIDEGHDGEVVFIHYARRYEDLIFGEELAGAAARYPWLRLIRVITGEPPRGDDLGDRFSAEQLADVLPDWRDYAAYACGPAPLIEAVQTHWREQAPNKTLQIEFFQPPRSTGPVSGGRVAFAGSDLAVTDNGASLLEQAEAAGLTPEYGCRMGICHSCTCRKTAGRVKNMISGRESGDGDEEIQPCVSVPVGDVTLNL</sequence>
<keyword evidence="7" id="KW-0408">Iron</keyword>
<dbReference type="InterPro" id="IPR008333">
    <property type="entry name" value="Cbr1-like_FAD-bd_dom"/>
</dbReference>
<dbReference type="InterPro" id="IPR001433">
    <property type="entry name" value="OxRdtase_FAD/NAD-bd"/>
</dbReference>
<comment type="cofactor">
    <cofactor evidence="1">
        <name>FAD</name>
        <dbReference type="ChEBI" id="CHEBI:57692"/>
    </cofactor>
</comment>
<keyword evidence="3" id="KW-0001">2Fe-2S</keyword>
<gene>
    <name evidence="11" type="ORF">RM531_13450</name>
</gene>
<keyword evidence="12" id="KW-1185">Reference proteome</keyword>
<dbReference type="PROSITE" id="PS51384">
    <property type="entry name" value="FAD_FR"/>
    <property type="match status" value="1"/>
</dbReference>
<dbReference type="PRINTS" id="PR00406">
    <property type="entry name" value="CYTB5RDTASE"/>
</dbReference>
<keyword evidence="5" id="KW-0274">FAD</keyword>
<dbReference type="EMBL" id="JAVRHY010000015">
    <property type="protein sequence ID" value="MDT0619478.1"/>
    <property type="molecule type" value="Genomic_DNA"/>
</dbReference>
<keyword evidence="8" id="KW-0411">Iron-sulfur</keyword>
<evidence type="ECO:0000256" key="3">
    <source>
        <dbReference type="ARBA" id="ARBA00022714"/>
    </source>
</evidence>
<dbReference type="InterPro" id="IPR039261">
    <property type="entry name" value="FNR_nucleotide-bd"/>
</dbReference>
<dbReference type="Pfam" id="PF00111">
    <property type="entry name" value="Fer2"/>
    <property type="match status" value="1"/>
</dbReference>
<evidence type="ECO:0000259" key="10">
    <source>
        <dbReference type="PROSITE" id="PS51384"/>
    </source>
</evidence>
<feature type="domain" description="FAD-binding FR-type" evidence="10">
    <location>
        <begin position="44"/>
        <end position="147"/>
    </location>
</feature>
<evidence type="ECO:0000256" key="7">
    <source>
        <dbReference type="ARBA" id="ARBA00023004"/>
    </source>
</evidence>
<reference evidence="11 12" key="1">
    <citation type="submission" date="2023-09" db="EMBL/GenBank/DDBJ databases">
        <authorList>
            <person name="Rey-Velasco X."/>
        </authorList>
    </citation>
    <scope>NUCLEOTIDE SEQUENCE [LARGE SCALE GENOMIC DNA]</scope>
    <source>
        <strain evidence="11 12">P385</strain>
    </source>
</reference>
<accession>A0ABU3BAL5</accession>
<dbReference type="CDD" id="cd00207">
    <property type="entry name" value="fer2"/>
    <property type="match status" value="1"/>
</dbReference>
<dbReference type="InterPro" id="IPR012675">
    <property type="entry name" value="Beta-grasp_dom_sf"/>
</dbReference>
<evidence type="ECO:0000313" key="12">
    <source>
        <dbReference type="Proteomes" id="UP001259982"/>
    </source>
</evidence>
<dbReference type="InterPro" id="IPR050415">
    <property type="entry name" value="MRET"/>
</dbReference>
<proteinExistence type="inferred from homology"/>